<reference evidence="1" key="1">
    <citation type="journal article" date="2015" name="Nature">
        <title>Complex archaea that bridge the gap between prokaryotes and eukaryotes.</title>
        <authorList>
            <person name="Spang A."/>
            <person name="Saw J.H."/>
            <person name="Jorgensen S.L."/>
            <person name="Zaremba-Niedzwiedzka K."/>
            <person name="Martijn J."/>
            <person name="Lind A.E."/>
            <person name="van Eijk R."/>
            <person name="Schleper C."/>
            <person name="Guy L."/>
            <person name="Ettema T.J."/>
        </authorList>
    </citation>
    <scope>NUCLEOTIDE SEQUENCE</scope>
</reference>
<dbReference type="AlphaFoldDB" id="A0A0F9PKA5"/>
<comment type="caution">
    <text evidence="1">The sequence shown here is derived from an EMBL/GenBank/DDBJ whole genome shotgun (WGS) entry which is preliminary data.</text>
</comment>
<dbReference type="EMBL" id="LAZR01002847">
    <property type="protein sequence ID" value="KKN24902.1"/>
    <property type="molecule type" value="Genomic_DNA"/>
</dbReference>
<organism evidence="1">
    <name type="scientific">marine sediment metagenome</name>
    <dbReference type="NCBI Taxonomy" id="412755"/>
    <lineage>
        <taxon>unclassified sequences</taxon>
        <taxon>metagenomes</taxon>
        <taxon>ecological metagenomes</taxon>
    </lineage>
</organism>
<gene>
    <name evidence="1" type="ORF">LCGC14_0890200</name>
</gene>
<accession>A0A0F9PKA5</accession>
<proteinExistence type="predicted"/>
<protein>
    <submittedName>
        <fullName evidence="1">Uncharacterized protein</fullName>
    </submittedName>
</protein>
<sequence>MDSFLPNEGDTFHSIHGLHVWDGTNWILIHPYENKLEPLFSHLEAWERGKLVLED</sequence>
<name>A0A0F9PKA5_9ZZZZ</name>
<evidence type="ECO:0000313" key="1">
    <source>
        <dbReference type="EMBL" id="KKN24902.1"/>
    </source>
</evidence>